<feature type="domain" description="AAA" evidence="1">
    <location>
        <begin position="20"/>
        <end position="129"/>
    </location>
</feature>
<organism evidence="3 4">
    <name type="scientific">Candidatus Ruania gallistercoris</name>
    <dbReference type="NCBI Taxonomy" id="2838746"/>
    <lineage>
        <taxon>Bacteria</taxon>
        <taxon>Bacillati</taxon>
        <taxon>Actinomycetota</taxon>
        <taxon>Actinomycetes</taxon>
        <taxon>Micrococcales</taxon>
        <taxon>Ruaniaceae</taxon>
        <taxon>Ruania</taxon>
    </lineage>
</organism>
<dbReference type="AlphaFoldDB" id="A0A9D2J2U7"/>
<gene>
    <name evidence="3" type="ORF">H9815_01695</name>
</gene>
<dbReference type="SUPFAM" id="SSF52540">
    <property type="entry name" value="P-loop containing nucleoside triphosphate hydrolases"/>
    <property type="match status" value="1"/>
</dbReference>
<name>A0A9D2J2U7_9MICO</name>
<dbReference type="Proteomes" id="UP000824037">
    <property type="component" value="Unassembled WGS sequence"/>
</dbReference>
<dbReference type="PANTHER" id="PTHR43566:SF2">
    <property type="entry name" value="DUF4143 DOMAIN-CONTAINING PROTEIN"/>
    <property type="match status" value="1"/>
</dbReference>
<dbReference type="InterPro" id="IPR041682">
    <property type="entry name" value="AAA_14"/>
</dbReference>
<evidence type="ECO:0000259" key="1">
    <source>
        <dbReference type="Pfam" id="PF13173"/>
    </source>
</evidence>
<reference evidence="3" key="2">
    <citation type="submission" date="2021-04" db="EMBL/GenBank/DDBJ databases">
        <authorList>
            <person name="Gilroy R."/>
        </authorList>
    </citation>
    <scope>NUCLEOTIDE SEQUENCE</scope>
    <source>
        <strain evidence="3">ChiGjej4B4-7305</strain>
    </source>
</reference>
<dbReference type="InterPro" id="IPR027417">
    <property type="entry name" value="P-loop_NTPase"/>
</dbReference>
<feature type="domain" description="DUF4143" evidence="2">
    <location>
        <begin position="203"/>
        <end position="368"/>
    </location>
</feature>
<evidence type="ECO:0000259" key="2">
    <source>
        <dbReference type="Pfam" id="PF13635"/>
    </source>
</evidence>
<evidence type="ECO:0000313" key="4">
    <source>
        <dbReference type="Proteomes" id="UP000824037"/>
    </source>
</evidence>
<reference evidence="3" key="1">
    <citation type="journal article" date="2021" name="PeerJ">
        <title>Extensive microbial diversity within the chicken gut microbiome revealed by metagenomics and culture.</title>
        <authorList>
            <person name="Gilroy R."/>
            <person name="Ravi A."/>
            <person name="Getino M."/>
            <person name="Pursley I."/>
            <person name="Horton D.L."/>
            <person name="Alikhan N.F."/>
            <person name="Baker D."/>
            <person name="Gharbi K."/>
            <person name="Hall N."/>
            <person name="Watson M."/>
            <person name="Adriaenssens E.M."/>
            <person name="Foster-Nyarko E."/>
            <person name="Jarju S."/>
            <person name="Secka A."/>
            <person name="Antonio M."/>
            <person name="Oren A."/>
            <person name="Chaudhuri R.R."/>
            <person name="La Ragione R."/>
            <person name="Hildebrand F."/>
            <person name="Pallen M.J."/>
        </authorList>
    </citation>
    <scope>NUCLEOTIDE SEQUENCE</scope>
    <source>
        <strain evidence="3">ChiGjej4B4-7305</strain>
    </source>
</reference>
<sequence length="420" mass="45316">MAYRPRVIDQVLSRLVQDVPAVALVGAKAVGKTESARRLAATEIDLADPDRRAVVQADRAAALAAPTPVLIDEWQYDPDTWEAMRSAVDRDPRPGRFLLTGSVNPRGVRVHSGAGRVVRVRMRPLSLAERGYPSTVSLGELWHGHAHVAGESEAELSAYASEIVASGFPAIRFAGERARIPLLEGYVESAVEHEAPELGFTPRRPDSLLQWLRAYAAASSTTAAYTAIADAIPEEARASRATTNAYRDVLSQLWLLDPVPALPLGRNRLKELGRLPKHQVVDPGLVTALLGLDNGSLLGGRSGRDAGALRDGPLFGTLMESLATLCVRVYASALDLKVSHIRTARGDHEVDLVVHAADGRLLAFEVKLGATPDDRDVRHLNWLADRMGADLVDRVVLTTGKSAYRRRDGIAVVPLALLGP</sequence>
<evidence type="ECO:0000313" key="3">
    <source>
        <dbReference type="EMBL" id="HIZ34463.1"/>
    </source>
</evidence>
<dbReference type="Pfam" id="PF13173">
    <property type="entry name" value="AAA_14"/>
    <property type="match status" value="1"/>
</dbReference>
<dbReference type="PANTHER" id="PTHR43566">
    <property type="entry name" value="CONSERVED PROTEIN"/>
    <property type="match status" value="1"/>
</dbReference>
<dbReference type="Pfam" id="PF13635">
    <property type="entry name" value="DUF4143"/>
    <property type="match status" value="1"/>
</dbReference>
<comment type="caution">
    <text evidence="3">The sequence shown here is derived from an EMBL/GenBank/DDBJ whole genome shotgun (WGS) entry which is preliminary data.</text>
</comment>
<protein>
    <submittedName>
        <fullName evidence="3">DUF4143 domain-containing protein</fullName>
    </submittedName>
</protein>
<proteinExistence type="predicted"/>
<dbReference type="InterPro" id="IPR025420">
    <property type="entry name" value="DUF4143"/>
</dbReference>
<dbReference type="EMBL" id="DXBY01000033">
    <property type="protein sequence ID" value="HIZ34463.1"/>
    <property type="molecule type" value="Genomic_DNA"/>
</dbReference>
<accession>A0A9D2J2U7</accession>